<keyword evidence="1" id="KW-0472">Membrane</keyword>
<feature type="transmembrane region" description="Helical" evidence="1">
    <location>
        <begin position="34"/>
        <end position="54"/>
    </location>
</feature>
<dbReference type="AlphaFoldDB" id="A0A5E6XH41"/>
<feature type="transmembrane region" description="Helical" evidence="1">
    <location>
        <begin position="75"/>
        <end position="94"/>
    </location>
</feature>
<evidence type="ECO:0000259" key="2">
    <source>
        <dbReference type="Pfam" id="PF01757"/>
    </source>
</evidence>
<sequence length="646" mass="71291">MAQGKYRSDIDGLRAVAVIAVLLHHLKAGLLPGGFVGVDIFFVISGFLITSQVFSEVKRNAFSLKGFYQRRINRIVPALATVLLATVIAGAFILSPVDLVRLNVSALLSLLGVSNVYIWVKYGNYFAADASEAPLLHTWSLGIEEQFYVIWPLFIVLLYRLAPRYVLPVLAIGVVLAVGVSEYATGVFATAAYYLLPTRFFELMLGGLLAIYLHPPRVIGKLAGHAFALAGYLLIGFSLFALNANSTFPGINALIPCLGAALLILAGSGERHSRLLTSRPMVFIGLISYSLYLWHWPLIAFLNYLEIPIDLPVGALLIAASVLLSWLSWRYVEVPFRRTGASLHFARVFTRRFALPALGLAVLAGLSLQFNGFPQRFNANVSALEAMTLNKPAEVRSGCHVPNALYQTEPNEHCRLGATKEELDGIMIGDSFANHFTGMVDILAKPNNIMLMDYTMDSCPPILGYTAEMPPVYAAHCAKRNERVFSLIEQHKYRYVVLAAIWPKDERARDLVEASLRRVVENSGQVIVILSNQHIEKAASCPIRRLMFGNERNCSVARSAPAPYWADVRARFPQVRFIDPNQVICPAGVCSPIIEGQLLYLDDSHLNEVGSRFIGRTLLERGFSLLHDPEVKPQTADARIDPATVN</sequence>
<organism evidence="4 5">
    <name type="scientific">Pseudomonas fluorescens</name>
    <dbReference type="NCBI Taxonomy" id="294"/>
    <lineage>
        <taxon>Bacteria</taxon>
        <taxon>Pseudomonadati</taxon>
        <taxon>Pseudomonadota</taxon>
        <taxon>Gammaproteobacteria</taxon>
        <taxon>Pseudomonadales</taxon>
        <taxon>Pseudomonadaceae</taxon>
        <taxon>Pseudomonas</taxon>
    </lineage>
</organism>
<dbReference type="PANTHER" id="PTHR23028">
    <property type="entry name" value="ACETYLTRANSFERASE"/>
    <property type="match status" value="1"/>
</dbReference>
<proteinExistence type="predicted"/>
<feature type="transmembrane region" description="Helical" evidence="1">
    <location>
        <begin position="225"/>
        <end position="244"/>
    </location>
</feature>
<evidence type="ECO:0000313" key="5">
    <source>
        <dbReference type="Proteomes" id="UP000326729"/>
    </source>
</evidence>
<feature type="transmembrane region" description="Helical" evidence="1">
    <location>
        <begin position="353"/>
        <end position="370"/>
    </location>
</feature>
<dbReference type="GO" id="GO:0009103">
    <property type="term" value="P:lipopolysaccharide biosynthetic process"/>
    <property type="evidence" value="ECO:0007669"/>
    <property type="project" value="TreeGrafter"/>
</dbReference>
<feature type="transmembrane region" description="Helical" evidence="1">
    <location>
        <begin position="165"/>
        <end position="185"/>
    </location>
</feature>
<feature type="transmembrane region" description="Helical" evidence="1">
    <location>
        <begin position="311"/>
        <end position="332"/>
    </location>
</feature>
<feature type="transmembrane region" description="Helical" evidence="1">
    <location>
        <begin position="250"/>
        <end position="269"/>
    </location>
</feature>
<evidence type="ECO:0000259" key="3">
    <source>
        <dbReference type="Pfam" id="PF19040"/>
    </source>
</evidence>
<dbReference type="Pfam" id="PF19040">
    <property type="entry name" value="SGNH"/>
    <property type="match status" value="1"/>
</dbReference>
<keyword evidence="1" id="KW-0812">Transmembrane</keyword>
<dbReference type="GO" id="GO:0016747">
    <property type="term" value="F:acyltransferase activity, transferring groups other than amino-acyl groups"/>
    <property type="evidence" value="ECO:0007669"/>
    <property type="project" value="InterPro"/>
</dbReference>
<dbReference type="InterPro" id="IPR002656">
    <property type="entry name" value="Acyl_transf_3_dom"/>
</dbReference>
<dbReference type="InterPro" id="IPR050879">
    <property type="entry name" value="Acyltransferase_3"/>
</dbReference>
<accession>A0A5E6XH41</accession>
<keyword evidence="1" id="KW-1133">Transmembrane helix</keyword>
<feature type="domain" description="SGNH" evidence="3">
    <location>
        <begin position="399"/>
        <end position="618"/>
    </location>
</feature>
<dbReference type="OrthoDB" id="9767863at2"/>
<name>A0A5E6XH41_PSEFL</name>
<reference evidence="4 5" key="1">
    <citation type="submission" date="2019-09" db="EMBL/GenBank/DDBJ databases">
        <authorList>
            <person name="Chandra G."/>
            <person name="Truman W A."/>
        </authorList>
    </citation>
    <scope>NUCLEOTIDE SEQUENCE [LARGE SCALE GENOMIC DNA]</scope>
    <source>
        <strain evidence="4">PS659</strain>
    </source>
</reference>
<dbReference type="Pfam" id="PF01757">
    <property type="entry name" value="Acyl_transf_3"/>
    <property type="match status" value="1"/>
</dbReference>
<dbReference type="InterPro" id="IPR043968">
    <property type="entry name" value="SGNH"/>
</dbReference>
<dbReference type="Proteomes" id="UP000326729">
    <property type="component" value="Unassembled WGS sequence"/>
</dbReference>
<gene>
    <name evidence="4" type="ORF">PS659_05414</name>
</gene>
<evidence type="ECO:0008006" key="6">
    <source>
        <dbReference type="Google" id="ProtNLM"/>
    </source>
</evidence>
<feature type="transmembrane region" description="Helical" evidence="1">
    <location>
        <begin position="100"/>
        <end position="120"/>
    </location>
</feature>
<feature type="transmembrane region" description="Helical" evidence="1">
    <location>
        <begin position="281"/>
        <end position="305"/>
    </location>
</feature>
<dbReference type="EMBL" id="CABVGY010000043">
    <property type="protein sequence ID" value="VVN40420.1"/>
    <property type="molecule type" value="Genomic_DNA"/>
</dbReference>
<protein>
    <recommendedName>
        <fullName evidence="6">Acyltransferase</fullName>
    </recommendedName>
</protein>
<dbReference type="RefSeq" id="WP_150718884.1">
    <property type="nucleotide sequence ID" value="NZ_CABVGY010000043.1"/>
</dbReference>
<feature type="domain" description="Acyltransferase 3" evidence="2">
    <location>
        <begin position="9"/>
        <end position="329"/>
    </location>
</feature>
<evidence type="ECO:0000256" key="1">
    <source>
        <dbReference type="SAM" id="Phobius"/>
    </source>
</evidence>
<feature type="transmembrane region" description="Helical" evidence="1">
    <location>
        <begin position="191"/>
        <end position="213"/>
    </location>
</feature>
<dbReference type="GO" id="GO:0016020">
    <property type="term" value="C:membrane"/>
    <property type="evidence" value="ECO:0007669"/>
    <property type="project" value="TreeGrafter"/>
</dbReference>
<dbReference type="PANTHER" id="PTHR23028:SF53">
    <property type="entry name" value="ACYL_TRANSF_3 DOMAIN-CONTAINING PROTEIN"/>
    <property type="match status" value="1"/>
</dbReference>
<evidence type="ECO:0000313" key="4">
    <source>
        <dbReference type="EMBL" id="VVN40420.1"/>
    </source>
</evidence>